<dbReference type="InterPro" id="IPR042235">
    <property type="entry name" value="ZP-C_dom"/>
</dbReference>
<evidence type="ECO:0008006" key="3">
    <source>
        <dbReference type="Google" id="ProtNLM"/>
    </source>
</evidence>
<protein>
    <recommendedName>
        <fullName evidence="3">ZP domain-containing protein</fullName>
    </recommendedName>
</protein>
<proteinExistence type="predicted"/>
<reference evidence="1" key="3">
    <citation type="submission" date="2023-05" db="EMBL/GenBank/DDBJ databases">
        <authorList>
            <person name="Smith C.H."/>
        </authorList>
    </citation>
    <scope>NUCLEOTIDE SEQUENCE</scope>
    <source>
        <strain evidence="1">CHS0354</strain>
        <tissue evidence="1">Mantle</tissue>
    </source>
</reference>
<accession>A0AAE0S9U7</accession>
<reference evidence="1" key="2">
    <citation type="journal article" date="2021" name="Genome Biol. Evol.">
        <title>Developing a high-quality reference genome for a parasitic bivalve with doubly uniparental inheritance (Bivalvia: Unionida).</title>
        <authorList>
            <person name="Smith C.H."/>
        </authorList>
    </citation>
    <scope>NUCLEOTIDE SEQUENCE</scope>
    <source>
        <strain evidence="1">CHS0354</strain>
        <tissue evidence="1">Mantle</tissue>
    </source>
</reference>
<dbReference type="Gene3D" id="2.60.40.4100">
    <property type="entry name" value="Zona pellucida, ZP-C domain"/>
    <property type="match status" value="1"/>
</dbReference>
<dbReference type="EMBL" id="JAEAOA010000745">
    <property type="protein sequence ID" value="KAK3588050.1"/>
    <property type="molecule type" value="Genomic_DNA"/>
</dbReference>
<keyword evidence="2" id="KW-1185">Reference proteome</keyword>
<dbReference type="AlphaFoldDB" id="A0AAE0S9U7"/>
<gene>
    <name evidence="1" type="ORF">CHS0354_012096</name>
</gene>
<name>A0AAE0S9U7_9BIVA</name>
<sequence length="318" mass="35876">MAANPSTRTFFSVFASNSDKICSAYWTDINRNYVEISGCGKDETIVVSFMSRLLADDNIIGGKEILHYLIVCKDISPKGVYQTVVNFVTLPMFAEEIEDITPSFSIITKIYNDLNMRKEVQKAVVGTKLYWLIQGPVLERLHRHDTEFCLQSSAKEFEDYSRIQHFRLITEYNIIPINCTAFPGTVPGRIFQTIIIDGCTMDDKLVENFRGLGPGKVATDLYAFRFYNSPILTLQCTVRVCPIWSDFCESPCIARRKRSVIIGNGAYEKEETINTQLSILTENNNGVSSNISLSGLSFIPVISILLQKVVFVVLFLQP</sequence>
<dbReference type="Proteomes" id="UP001195483">
    <property type="component" value="Unassembled WGS sequence"/>
</dbReference>
<evidence type="ECO:0000313" key="1">
    <source>
        <dbReference type="EMBL" id="KAK3588050.1"/>
    </source>
</evidence>
<comment type="caution">
    <text evidence="1">The sequence shown here is derived from an EMBL/GenBank/DDBJ whole genome shotgun (WGS) entry which is preliminary data.</text>
</comment>
<organism evidence="1 2">
    <name type="scientific">Potamilus streckersoni</name>
    <dbReference type="NCBI Taxonomy" id="2493646"/>
    <lineage>
        <taxon>Eukaryota</taxon>
        <taxon>Metazoa</taxon>
        <taxon>Spiralia</taxon>
        <taxon>Lophotrochozoa</taxon>
        <taxon>Mollusca</taxon>
        <taxon>Bivalvia</taxon>
        <taxon>Autobranchia</taxon>
        <taxon>Heteroconchia</taxon>
        <taxon>Palaeoheterodonta</taxon>
        <taxon>Unionida</taxon>
        <taxon>Unionoidea</taxon>
        <taxon>Unionidae</taxon>
        <taxon>Ambleminae</taxon>
        <taxon>Lampsilini</taxon>
        <taxon>Potamilus</taxon>
    </lineage>
</organism>
<evidence type="ECO:0000313" key="2">
    <source>
        <dbReference type="Proteomes" id="UP001195483"/>
    </source>
</evidence>
<reference evidence="1" key="1">
    <citation type="journal article" date="2021" name="Genome Biol. Evol.">
        <title>A High-Quality Reference Genome for a Parasitic Bivalve with Doubly Uniparental Inheritance (Bivalvia: Unionida).</title>
        <authorList>
            <person name="Smith C.H."/>
        </authorList>
    </citation>
    <scope>NUCLEOTIDE SEQUENCE</scope>
    <source>
        <strain evidence="1">CHS0354</strain>
    </source>
</reference>